<dbReference type="EMBL" id="CP063196">
    <property type="protein sequence ID" value="UOE20702.1"/>
    <property type="molecule type" value="Genomic_DNA"/>
</dbReference>
<evidence type="ECO:0000256" key="1">
    <source>
        <dbReference type="ARBA" id="ARBA00001974"/>
    </source>
</evidence>
<proteinExistence type="inferred from homology"/>
<evidence type="ECO:0000313" key="9">
    <source>
        <dbReference type="Proteomes" id="UP000265719"/>
    </source>
</evidence>
<dbReference type="RefSeq" id="WP_068692408.1">
    <property type="nucleotide sequence ID" value="NZ_CP063196.1"/>
</dbReference>
<dbReference type="InterPro" id="IPR020946">
    <property type="entry name" value="Flavin_mOase-like"/>
</dbReference>
<dbReference type="InterPro" id="IPR036188">
    <property type="entry name" value="FAD/NAD-bd_sf"/>
</dbReference>
<evidence type="ECO:0000256" key="7">
    <source>
        <dbReference type="ARBA" id="ARBA00023033"/>
    </source>
</evidence>
<dbReference type="PANTHER" id="PTHR43098:SF3">
    <property type="entry name" value="L-ORNITHINE N(5)-MONOOXYGENASE-RELATED"/>
    <property type="match status" value="1"/>
</dbReference>
<evidence type="ECO:0000256" key="4">
    <source>
        <dbReference type="ARBA" id="ARBA00022827"/>
    </source>
</evidence>
<dbReference type="GO" id="GO:0050661">
    <property type="term" value="F:NADP binding"/>
    <property type="evidence" value="ECO:0007669"/>
    <property type="project" value="InterPro"/>
</dbReference>
<keyword evidence="5" id="KW-0521">NADP</keyword>
<evidence type="ECO:0000313" key="8">
    <source>
        <dbReference type="EMBL" id="UOE20702.1"/>
    </source>
</evidence>
<dbReference type="Gene3D" id="3.50.50.60">
    <property type="entry name" value="FAD/NAD(P)-binding domain"/>
    <property type="match status" value="3"/>
</dbReference>
<dbReference type="OrthoDB" id="5168853at2"/>
<dbReference type="Pfam" id="PF00743">
    <property type="entry name" value="FMO-like"/>
    <property type="match status" value="1"/>
</dbReference>
<keyword evidence="6" id="KW-0560">Oxidoreductase</keyword>
<dbReference type="PRINTS" id="PR00411">
    <property type="entry name" value="PNDRDTASEI"/>
</dbReference>
<accession>A0A399G531</accession>
<keyword evidence="4" id="KW-0274">FAD</keyword>
<gene>
    <name evidence="8" type="ORF">NI17_005730</name>
</gene>
<dbReference type="PANTHER" id="PTHR43098">
    <property type="entry name" value="L-ORNITHINE N(5)-MONOOXYGENASE-RELATED"/>
    <property type="match status" value="1"/>
</dbReference>
<evidence type="ECO:0000256" key="3">
    <source>
        <dbReference type="ARBA" id="ARBA00022630"/>
    </source>
</evidence>
<evidence type="ECO:0000256" key="2">
    <source>
        <dbReference type="ARBA" id="ARBA00010139"/>
    </source>
</evidence>
<comment type="cofactor">
    <cofactor evidence="1">
        <name>FAD</name>
        <dbReference type="ChEBI" id="CHEBI:57692"/>
    </cofactor>
</comment>
<dbReference type="KEGG" id="thao:NI17_005730"/>
<name>A0A399G531_9ACTN</name>
<comment type="similarity">
    <text evidence="2">Belongs to the FAD-binding monooxygenase family.</text>
</comment>
<protein>
    <submittedName>
        <fullName evidence="8">NAD(P)/FAD-dependent oxidoreductase</fullName>
    </submittedName>
</protein>
<reference evidence="8" key="1">
    <citation type="submission" date="2020-10" db="EMBL/GenBank/DDBJ databases">
        <title>De novo genome project of the cellulose decomposer Thermobifida halotolerans type strain.</title>
        <authorList>
            <person name="Nagy I."/>
            <person name="Horvath B."/>
            <person name="Kukolya J."/>
            <person name="Nagy I."/>
            <person name="Orsini M."/>
        </authorList>
    </citation>
    <scope>NUCLEOTIDE SEQUENCE</scope>
    <source>
        <strain evidence="8">DSM 44931</strain>
    </source>
</reference>
<organism evidence="8 9">
    <name type="scientific">Thermobifida halotolerans</name>
    <dbReference type="NCBI Taxonomy" id="483545"/>
    <lineage>
        <taxon>Bacteria</taxon>
        <taxon>Bacillati</taxon>
        <taxon>Actinomycetota</taxon>
        <taxon>Actinomycetes</taxon>
        <taxon>Streptosporangiales</taxon>
        <taxon>Nocardiopsidaceae</taxon>
        <taxon>Thermobifida</taxon>
    </lineage>
</organism>
<keyword evidence="9" id="KW-1185">Reference proteome</keyword>
<evidence type="ECO:0000256" key="5">
    <source>
        <dbReference type="ARBA" id="ARBA00022857"/>
    </source>
</evidence>
<dbReference type="Proteomes" id="UP000265719">
    <property type="component" value="Chromosome"/>
</dbReference>
<evidence type="ECO:0000256" key="6">
    <source>
        <dbReference type="ARBA" id="ARBA00023002"/>
    </source>
</evidence>
<dbReference type="GO" id="GO:0050660">
    <property type="term" value="F:flavin adenine dinucleotide binding"/>
    <property type="evidence" value="ECO:0007669"/>
    <property type="project" value="InterPro"/>
</dbReference>
<dbReference type="AlphaFoldDB" id="A0A399G531"/>
<keyword evidence="7" id="KW-0503">Monooxygenase</keyword>
<dbReference type="GO" id="GO:0004499">
    <property type="term" value="F:N,N-dimethylaniline monooxygenase activity"/>
    <property type="evidence" value="ECO:0007669"/>
    <property type="project" value="InterPro"/>
</dbReference>
<dbReference type="SUPFAM" id="SSF51905">
    <property type="entry name" value="FAD/NAD(P)-binding domain"/>
    <property type="match status" value="2"/>
</dbReference>
<sequence length="542" mass="60818">MAGQQSVASRRQPPEEVDVLVVGAGFSGLYALYRLRELGRTAHVVEAADDVGGVWYWNRYPGARCDIESIEYCYSFSEEVVQEWNWSERYAAQPEILRYINFVADKFDLRSGITFNTRVTAAAFDEDSDTWTVETDRGDRVTARHLVMASGQLSVAQLPNIPGLHDFAGEFYHTGNWPHEEVDFSGRRVGVIGTGSSGIQVSPQIAKQAAELFVFQRTPHFAMPARNAPLDPEFLADLKSRYAEYREEARNSSGGTHRYQGPKSALEVSEDELVETLERYWEKGGPDILAAYRDVLRDRDANERVADFVRDKIRGLVRDPEVAERLVPQGYPFGTKRLILEIGYYDMFNRDNVHLVDTLSAPIDRITRTGVRTREREYELDALVLATGFDALTGALFKIDIRGVGGVSLREKWAAGPRTYLGLSTAGFPNLFFIAGPGSPSALSNMLVSIEQHVEWVTDHIAYLFKNGLVRSEAVPEKEDAWVEHVNEVADETLYPVANSWYLGANVPGKPRVFMLYVGGFHRYRKICDEVAADGYEGFALS</sequence>
<dbReference type="InterPro" id="IPR050775">
    <property type="entry name" value="FAD-binding_Monooxygenases"/>
</dbReference>
<keyword evidence="3" id="KW-0285">Flavoprotein</keyword>